<evidence type="ECO:0000256" key="6">
    <source>
        <dbReference type="ARBA" id="ARBA00023239"/>
    </source>
</evidence>
<keyword evidence="6" id="KW-0456">Lyase</keyword>
<evidence type="ECO:0000256" key="2">
    <source>
        <dbReference type="ARBA" id="ARBA00004754"/>
    </source>
</evidence>
<dbReference type="RefSeq" id="WP_344487138.1">
    <property type="nucleotide sequence ID" value="NZ_BAAAQF010000009.1"/>
</dbReference>
<dbReference type="InterPro" id="IPR017595">
    <property type="entry name" value="OHCU_decarboxylase-2"/>
</dbReference>
<protein>
    <recommendedName>
        <fullName evidence="3">2-oxo-4-hydroxy-4-carboxy-5-ureidoimidazoline decarboxylase</fullName>
        <ecNumber evidence="3">4.1.1.97</ecNumber>
    </recommendedName>
</protein>
<evidence type="ECO:0000313" key="10">
    <source>
        <dbReference type="Proteomes" id="UP001499851"/>
    </source>
</evidence>
<evidence type="ECO:0000256" key="1">
    <source>
        <dbReference type="ARBA" id="ARBA00001163"/>
    </source>
</evidence>
<evidence type="ECO:0000256" key="7">
    <source>
        <dbReference type="SAM" id="MobiDB-lite"/>
    </source>
</evidence>
<reference evidence="10" key="1">
    <citation type="journal article" date="2019" name="Int. J. Syst. Evol. Microbiol.">
        <title>The Global Catalogue of Microorganisms (GCM) 10K type strain sequencing project: providing services to taxonomists for standard genome sequencing and annotation.</title>
        <authorList>
            <consortium name="The Broad Institute Genomics Platform"/>
            <consortium name="The Broad Institute Genome Sequencing Center for Infectious Disease"/>
            <person name="Wu L."/>
            <person name="Ma J."/>
        </authorList>
    </citation>
    <scope>NUCLEOTIDE SEQUENCE [LARGE SCALE GENOMIC DNA]</scope>
    <source>
        <strain evidence="10">JCM 16001</strain>
    </source>
</reference>
<dbReference type="PANTHER" id="PTHR43466">
    <property type="entry name" value="2-OXO-4-HYDROXY-4-CARBOXY-5-UREIDOIMIDAZOLINE DECARBOXYLASE-RELATED"/>
    <property type="match status" value="1"/>
</dbReference>
<dbReference type="Gene3D" id="1.10.3330.10">
    <property type="entry name" value="Oxo-4-hydroxy-4-carboxy-5-ureidoimidazoline decarboxylase"/>
    <property type="match status" value="1"/>
</dbReference>
<keyword evidence="10" id="KW-1185">Reference proteome</keyword>
<evidence type="ECO:0000256" key="4">
    <source>
        <dbReference type="ARBA" id="ARBA00022631"/>
    </source>
</evidence>
<evidence type="ECO:0000256" key="3">
    <source>
        <dbReference type="ARBA" id="ARBA00012257"/>
    </source>
</evidence>
<evidence type="ECO:0000256" key="5">
    <source>
        <dbReference type="ARBA" id="ARBA00022793"/>
    </source>
</evidence>
<feature type="domain" description="Oxo-4-hydroxy-4-carboxy-5-ureidoimidazoline decarboxylase" evidence="8">
    <location>
        <begin position="13"/>
        <end position="179"/>
    </location>
</feature>
<dbReference type="InterPro" id="IPR018020">
    <property type="entry name" value="OHCU_decarboxylase"/>
</dbReference>
<name>A0ABP4SUR8_9ACTN</name>
<evidence type="ECO:0000313" key="9">
    <source>
        <dbReference type="EMBL" id="GAA1678325.1"/>
    </source>
</evidence>
<dbReference type="Pfam" id="PF09349">
    <property type="entry name" value="OHCU_decarbox"/>
    <property type="match status" value="1"/>
</dbReference>
<feature type="region of interest" description="Disordered" evidence="7">
    <location>
        <begin position="72"/>
        <end position="106"/>
    </location>
</feature>
<feature type="compositionally biased region" description="Gly residues" evidence="7">
    <location>
        <begin position="72"/>
        <end position="81"/>
    </location>
</feature>
<comment type="catalytic activity">
    <reaction evidence="1">
        <text>5-hydroxy-2-oxo-4-ureido-2,5-dihydro-1H-imidazole-5-carboxylate + H(+) = (S)-allantoin + CO2</text>
        <dbReference type="Rhea" id="RHEA:26301"/>
        <dbReference type="ChEBI" id="CHEBI:15378"/>
        <dbReference type="ChEBI" id="CHEBI:15678"/>
        <dbReference type="ChEBI" id="CHEBI:16526"/>
        <dbReference type="ChEBI" id="CHEBI:58639"/>
        <dbReference type="EC" id="4.1.1.97"/>
    </reaction>
</comment>
<dbReference type="PANTHER" id="PTHR43466:SF1">
    <property type="entry name" value="2-OXO-4-HYDROXY-4-CARBOXY-5-UREIDOIMIDAZOLINE DECARBOXYLASE-RELATED"/>
    <property type="match status" value="1"/>
</dbReference>
<dbReference type="EMBL" id="BAAAQF010000009">
    <property type="protein sequence ID" value="GAA1678325.1"/>
    <property type="molecule type" value="Genomic_DNA"/>
</dbReference>
<dbReference type="SUPFAM" id="SSF158694">
    <property type="entry name" value="UraD-Like"/>
    <property type="match status" value="1"/>
</dbReference>
<dbReference type="Proteomes" id="UP001499851">
    <property type="component" value="Unassembled WGS sequence"/>
</dbReference>
<dbReference type="InterPro" id="IPR036778">
    <property type="entry name" value="OHCU_decarboxylase_sf"/>
</dbReference>
<dbReference type="NCBIfam" id="TIGR03180">
    <property type="entry name" value="UraD_2"/>
    <property type="match status" value="1"/>
</dbReference>
<comment type="pathway">
    <text evidence="2">Purine metabolism; urate degradation; (S)-allantoin from urate: step 3/3.</text>
</comment>
<keyword evidence="4" id="KW-0659">Purine metabolism</keyword>
<evidence type="ECO:0000259" key="8">
    <source>
        <dbReference type="Pfam" id="PF09349"/>
    </source>
</evidence>
<sequence>MWTLEGFDTAAPGSAAAVLTACCASPSWAEKLTAGRPYGTLAALRAAALAAFDALDDAEIAVAIAAHPRIGGQDGNRGGTAAGRRAARPGTAPPPTAEAAWSRGEQSRAMTAAAPVRAELAAANAAYERRFGRVFLICATGLTAEEILAEARRRLANDDATERAEARAELRAIVALRLDKAFGAAPGGPATTTTAEPGEAR</sequence>
<gene>
    <name evidence="9" type="primary">uraD</name>
    <name evidence="9" type="ORF">GCM10009830_26700</name>
</gene>
<proteinExistence type="predicted"/>
<accession>A0ABP4SUR8</accession>
<organism evidence="9 10">
    <name type="scientific">Glycomyces endophyticus</name>
    <dbReference type="NCBI Taxonomy" id="480996"/>
    <lineage>
        <taxon>Bacteria</taxon>
        <taxon>Bacillati</taxon>
        <taxon>Actinomycetota</taxon>
        <taxon>Actinomycetes</taxon>
        <taxon>Glycomycetales</taxon>
        <taxon>Glycomycetaceae</taxon>
        <taxon>Glycomyces</taxon>
    </lineage>
</organism>
<dbReference type="NCBIfam" id="NF010372">
    <property type="entry name" value="PRK13798.1"/>
    <property type="match status" value="1"/>
</dbReference>
<dbReference type="EC" id="4.1.1.97" evidence="3"/>
<keyword evidence="5" id="KW-0210">Decarboxylase</keyword>
<comment type="caution">
    <text evidence="9">The sequence shown here is derived from an EMBL/GenBank/DDBJ whole genome shotgun (WGS) entry which is preliminary data.</text>
</comment>